<proteinExistence type="predicted"/>
<feature type="repeat" description="PPR" evidence="2">
    <location>
        <begin position="406"/>
        <end position="440"/>
    </location>
</feature>
<keyword evidence="1" id="KW-0677">Repeat</keyword>
<dbReference type="Pfam" id="PF13041">
    <property type="entry name" value="PPR_2"/>
    <property type="match status" value="1"/>
</dbReference>
<dbReference type="PANTHER" id="PTHR47859">
    <property type="entry name" value="PENTATRICOPEPTIDE REPEAT-CONTAINING PROTEIN"/>
    <property type="match status" value="1"/>
</dbReference>
<reference evidence="3 4" key="1">
    <citation type="journal article" date="2020" name="Nat. Food">
        <title>A phased Vanilla planifolia genome enables genetic improvement of flavour and production.</title>
        <authorList>
            <person name="Hasing T."/>
            <person name="Tang H."/>
            <person name="Brym M."/>
            <person name="Khazi F."/>
            <person name="Huang T."/>
            <person name="Chambers A.H."/>
        </authorList>
    </citation>
    <scope>NUCLEOTIDE SEQUENCE [LARGE SCALE GENOMIC DNA]</scope>
    <source>
        <tissue evidence="3">Leaf</tissue>
    </source>
</reference>
<dbReference type="InterPro" id="IPR011990">
    <property type="entry name" value="TPR-like_helical_dom_sf"/>
</dbReference>
<evidence type="ECO:0000256" key="1">
    <source>
        <dbReference type="ARBA" id="ARBA00022737"/>
    </source>
</evidence>
<protein>
    <recommendedName>
        <fullName evidence="5">Pentatricopeptide repeat-containing protein</fullName>
    </recommendedName>
</protein>
<dbReference type="PROSITE" id="PS51375">
    <property type="entry name" value="PPR"/>
    <property type="match status" value="1"/>
</dbReference>
<evidence type="ECO:0000313" key="3">
    <source>
        <dbReference type="EMBL" id="KAG0486192.1"/>
    </source>
</evidence>
<dbReference type="Gene3D" id="1.25.40.10">
    <property type="entry name" value="Tetratricopeptide repeat domain"/>
    <property type="match status" value="4"/>
</dbReference>
<evidence type="ECO:0000313" key="4">
    <source>
        <dbReference type="Proteomes" id="UP000639772"/>
    </source>
</evidence>
<dbReference type="Proteomes" id="UP000639772">
    <property type="component" value="Unassembled WGS sequence"/>
</dbReference>
<dbReference type="OrthoDB" id="119302at2759"/>
<sequence length="906" mass="102745">MYKYILRAAHSRHNTTQNIARGQELVLKNIHGVPSSQAISKLSTSDFNLLGRINSSAVIHAQLQIVNALRLGQRDKAKEMLTDLSCMNNPSNVKDFDYILEYCSTAPDPLFVMETWKHMVKNQVDLKKKSYGCIIQAFSKGGYFKEAFDWLYSLERSDHFHAGLPVYNRVLRECVNKRSWFDVNNCLEQMNVRLMGKSEITYCELLKHSVLQKSLTSVLDMWKDCIKYYSPSILILRKFIWSFTRLGDVESAYKVLQYMVVLVKSKCLSLKKSSTGRYHSSRFDIPIPILCNLSNETFSINSNASSQEMFSAKSTKVKGNMGILDFSHKADHSSVNIADKLLEVGDVADSCFVSNKTDMVFSEIQGTSLFHEEEELIENTADHVQNLSSQHSIPKETKSVPVVNVLRWSFNDLIQSCAAAGIWELAEILFVQMQTIGVNPSPNTYDGLIKAVTHGRGLIYGLELLESMERRGMDPCNDSLATLSVEHSKNLDLDMAERLLEKISVNLPKYIHPFNAFLVACDVMDDPERAVHIFARMKRLNIRPNIRTYEVLFSLFSNVNAPYERGNWLSRMHAFERIRHIEQDMMRNGVRHSYISLKNLIRALGAEGMITQMLHHLEMAESMLLDIEAYEMTNLYNIVLHALLEDGDVLSAVLHFKRMKSLGFLADAATYAIMIECCSLITNSRSALAWTSLMLRDGYFAGVFAYTALMKVLLANDDLDGALDLLSKASSDSIQLDVHLFNVILEHACSKICSNKDDKNSTKQLVNVMELIIGQMHQDNIEPDPSTCTYMFLAYLELGFESTAVEALRVMSLRMISQDEDDLQERRASFADLVCSEDPDVESKIVSIFKGSNEYLAVALLNLRWCTFINGYPLSWSTEESLWARRISSSYSTRNEHGLHCSPSNL</sequence>
<comment type="caution">
    <text evidence="3">The sequence shown here is derived from an EMBL/GenBank/DDBJ whole genome shotgun (WGS) entry which is preliminary data.</text>
</comment>
<evidence type="ECO:0008006" key="5">
    <source>
        <dbReference type="Google" id="ProtNLM"/>
    </source>
</evidence>
<dbReference type="InterPro" id="IPR002885">
    <property type="entry name" value="PPR_rpt"/>
</dbReference>
<organism evidence="3 4">
    <name type="scientific">Vanilla planifolia</name>
    <name type="common">Vanilla</name>
    <dbReference type="NCBI Taxonomy" id="51239"/>
    <lineage>
        <taxon>Eukaryota</taxon>
        <taxon>Viridiplantae</taxon>
        <taxon>Streptophyta</taxon>
        <taxon>Embryophyta</taxon>
        <taxon>Tracheophyta</taxon>
        <taxon>Spermatophyta</taxon>
        <taxon>Magnoliopsida</taxon>
        <taxon>Liliopsida</taxon>
        <taxon>Asparagales</taxon>
        <taxon>Orchidaceae</taxon>
        <taxon>Vanilloideae</taxon>
        <taxon>Vanilleae</taxon>
        <taxon>Vanilla</taxon>
    </lineage>
</organism>
<dbReference type="EMBL" id="JADCNM010000004">
    <property type="protein sequence ID" value="KAG0486192.1"/>
    <property type="molecule type" value="Genomic_DNA"/>
</dbReference>
<dbReference type="PANTHER" id="PTHR47859:SF1">
    <property type="entry name" value="PENTATRICOPEPTIDE REPEAT-CONTAINING PROTEIN"/>
    <property type="match status" value="1"/>
</dbReference>
<dbReference type="Pfam" id="PF13812">
    <property type="entry name" value="PPR_3"/>
    <property type="match status" value="1"/>
</dbReference>
<accession>A0A835RHQ9</accession>
<gene>
    <name evidence="3" type="ORF">HPP92_008287</name>
</gene>
<dbReference type="AlphaFoldDB" id="A0A835RHQ9"/>
<evidence type="ECO:0000256" key="2">
    <source>
        <dbReference type="PROSITE-ProRule" id="PRU00708"/>
    </source>
</evidence>
<name>A0A835RHQ9_VANPL</name>
<dbReference type="Pfam" id="PF01535">
    <property type="entry name" value="PPR"/>
    <property type="match status" value="2"/>
</dbReference>